<dbReference type="AlphaFoldDB" id="A0A834KB78"/>
<protein>
    <submittedName>
        <fullName evidence="1">Uncharacterized protein</fullName>
    </submittedName>
</protein>
<sequence length="71" mass="8423">MEVEREMEIEEWEKMEEVEEEKRKAWMDSLTTSFMDTLVETAERRLSHTARIPIGRSRVKGEMVLVLVPRG</sequence>
<accession>A0A834KB78</accession>
<name>A0A834KB78_VESGE</name>
<dbReference type="EMBL" id="JACSDZ010000005">
    <property type="protein sequence ID" value="KAF7403468.1"/>
    <property type="molecule type" value="Genomic_DNA"/>
</dbReference>
<proteinExistence type="predicted"/>
<comment type="caution">
    <text evidence="1">The sequence shown here is derived from an EMBL/GenBank/DDBJ whole genome shotgun (WGS) entry which is preliminary data.</text>
</comment>
<keyword evidence="2" id="KW-1185">Reference proteome</keyword>
<gene>
    <name evidence="1" type="ORF">HZH68_006262</name>
</gene>
<organism evidence="1 2">
    <name type="scientific">Vespula germanica</name>
    <name type="common">German yellow jacket</name>
    <name type="synonym">Paravespula germanica</name>
    <dbReference type="NCBI Taxonomy" id="30212"/>
    <lineage>
        <taxon>Eukaryota</taxon>
        <taxon>Metazoa</taxon>
        <taxon>Ecdysozoa</taxon>
        <taxon>Arthropoda</taxon>
        <taxon>Hexapoda</taxon>
        <taxon>Insecta</taxon>
        <taxon>Pterygota</taxon>
        <taxon>Neoptera</taxon>
        <taxon>Endopterygota</taxon>
        <taxon>Hymenoptera</taxon>
        <taxon>Apocrita</taxon>
        <taxon>Aculeata</taxon>
        <taxon>Vespoidea</taxon>
        <taxon>Vespidae</taxon>
        <taxon>Vespinae</taxon>
        <taxon>Vespula</taxon>
    </lineage>
</organism>
<dbReference type="Proteomes" id="UP000617340">
    <property type="component" value="Unassembled WGS sequence"/>
</dbReference>
<evidence type="ECO:0000313" key="2">
    <source>
        <dbReference type="Proteomes" id="UP000617340"/>
    </source>
</evidence>
<evidence type="ECO:0000313" key="1">
    <source>
        <dbReference type="EMBL" id="KAF7403468.1"/>
    </source>
</evidence>
<reference evidence="1" key="1">
    <citation type="journal article" date="2020" name="G3 (Bethesda)">
        <title>High-Quality Assemblies for Three Invasive Social Wasps from the &lt;i&gt;Vespula&lt;/i&gt; Genus.</title>
        <authorList>
            <person name="Harrop T.W.R."/>
            <person name="Guhlin J."/>
            <person name="McLaughlin G.M."/>
            <person name="Permina E."/>
            <person name="Stockwell P."/>
            <person name="Gilligan J."/>
            <person name="Le Lec M.F."/>
            <person name="Gruber M.A.M."/>
            <person name="Quinn O."/>
            <person name="Lovegrove M."/>
            <person name="Duncan E.J."/>
            <person name="Remnant E.J."/>
            <person name="Van Eeckhoven J."/>
            <person name="Graham B."/>
            <person name="Knapp R.A."/>
            <person name="Langford K.W."/>
            <person name="Kronenberg Z."/>
            <person name="Press M.O."/>
            <person name="Eacker S.M."/>
            <person name="Wilson-Rankin E.E."/>
            <person name="Purcell J."/>
            <person name="Lester P.J."/>
            <person name="Dearden P.K."/>
        </authorList>
    </citation>
    <scope>NUCLEOTIDE SEQUENCE</scope>
    <source>
        <strain evidence="1">Linc-1</strain>
    </source>
</reference>